<dbReference type="EMBL" id="JARJJS010000005">
    <property type="protein sequence ID" value="MDF4026569.1"/>
    <property type="molecule type" value="Genomic_DNA"/>
</dbReference>
<dbReference type="PROSITE" id="PS00061">
    <property type="entry name" value="ADH_SHORT"/>
    <property type="match status" value="1"/>
</dbReference>
<organism evidence="5 6">
    <name type="scientific">Luteibacter sahnii</name>
    <dbReference type="NCBI Taxonomy" id="3021977"/>
    <lineage>
        <taxon>Bacteria</taxon>
        <taxon>Pseudomonadati</taxon>
        <taxon>Pseudomonadota</taxon>
        <taxon>Gammaproteobacteria</taxon>
        <taxon>Lysobacterales</taxon>
        <taxon>Rhodanobacteraceae</taxon>
        <taxon>Luteibacter</taxon>
    </lineage>
</organism>
<feature type="domain" description="Ketoreductase" evidence="4">
    <location>
        <begin position="8"/>
        <end position="188"/>
    </location>
</feature>
<dbReference type="PRINTS" id="PR00080">
    <property type="entry name" value="SDRFAMILY"/>
</dbReference>
<evidence type="ECO:0000256" key="3">
    <source>
        <dbReference type="RuleBase" id="RU000363"/>
    </source>
</evidence>
<accession>A0ABT6BEI3</accession>
<evidence type="ECO:0000256" key="2">
    <source>
        <dbReference type="ARBA" id="ARBA00023002"/>
    </source>
</evidence>
<dbReference type="PRINTS" id="PR00081">
    <property type="entry name" value="GDHRDH"/>
</dbReference>
<protein>
    <submittedName>
        <fullName evidence="5">SDR family oxidoreductase</fullName>
    </submittedName>
</protein>
<keyword evidence="6" id="KW-1185">Reference proteome</keyword>
<dbReference type="InterPro" id="IPR057326">
    <property type="entry name" value="KR_dom"/>
</dbReference>
<name>A0ABT6BEI3_9GAMM</name>
<evidence type="ECO:0000259" key="4">
    <source>
        <dbReference type="SMART" id="SM00822"/>
    </source>
</evidence>
<dbReference type="NCBIfam" id="NF006565">
    <property type="entry name" value="PRK09072.1"/>
    <property type="match status" value="1"/>
</dbReference>
<proteinExistence type="inferred from homology"/>
<dbReference type="PANTHER" id="PTHR44196">
    <property type="entry name" value="DEHYDROGENASE/REDUCTASE SDR FAMILY MEMBER 7B"/>
    <property type="match status" value="1"/>
</dbReference>
<dbReference type="CDD" id="cd05233">
    <property type="entry name" value="SDR_c"/>
    <property type="match status" value="1"/>
</dbReference>
<dbReference type="Gene3D" id="3.40.50.720">
    <property type="entry name" value="NAD(P)-binding Rossmann-like Domain"/>
    <property type="match status" value="1"/>
</dbReference>
<evidence type="ECO:0000256" key="1">
    <source>
        <dbReference type="ARBA" id="ARBA00006484"/>
    </source>
</evidence>
<gene>
    <name evidence="5" type="ORF">P3W24_16475</name>
</gene>
<comment type="caution">
    <text evidence="5">The sequence shown here is derived from an EMBL/GenBank/DDBJ whole genome shotgun (WGS) entry which is preliminary data.</text>
</comment>
<dbReference type="InterPro" id="IPR002347">
    <property type="entry name" value="SDR_fam"/>
</dbReference>
<sequence length="269" mass="28993">MSLSLRAQRILLTGAAGGIGRELARELASRGARLGLLGRTDASVASLEHLVATQRMDAVVIQADLTDAAARRAAVARMTQAYGGLDVLINLAGVLDFRFFDEVDPAMITRALQVNVEAPMQMVREVLPDLLDRGTGRIVNVGSTFGSIGYAGFAAYSASKFALRGFSQALRRELDGTGVGVTYVAPRAVRTAFNPPAVHLMAEKKMMHMDEPAWVASSIVRAIERERSEAYLGFPESLFARINGVLPSMVDNALRKVLPDLARHARSTV</sequence>
<dbReference type="RefSeq" id="WP_320552322.1">
    <property type="nucleotide sequence ID" value="NZ_JAQLOK010000007.1"/>
</dbReference>
<dbReference type="SMART" id="SM00822">
    <property type="entry name" value="PKS_KR"/>
    <property type="match status" value="1"/>
</dbReference>
<dbReference type="SUPFAM" id="SSF51735">
    <property type="entry name" value="NAD(P)-binding Rossmann-fold domains"/>
    <property type="match status" value="1"/>
</dbReference>
<evidence type="ECO:0000313" key="5">
    <source>
        <dbReference type="EMBL" id="MDF4026569.1"/>
    </source>
</evidence>
<evidence type="ECO:0000313" key="6">
    <source>
        <dbReference type="Proteomes" id="UP001528850"/>
    </source>
</evidence>
<dbReference type="Proteomes" id="UP001528850">
    <property type="component" value="Unassembled WGS sequence"/>
</dbReference>
<dbReference type="InterPro" id="IPR036291">
    <property type="entry name" value="NAD(P)-bd_dom_sf"/>
</dbReference>
<reference evidence="5 6" key="1">
    <citation type="journal article" date="2024" name="Curr. Microbiol.">
        <title>Luteibacter sahnii sp. nov., A Novel Yellow-Colored Xanthomonadin Pigment Producing Probiotic Bacterium from Healthy Rice Seed Microbiome.</title>
        <authorList>
            <person name="Jaiswal G."/>
            <person name="Rana R."/>
            <person name="Nayak P.K."/>
            <person name="Chouhan R."/>
            <person name="Gandhi S.G."/>
            <person name="Patel H.K."/>
            <person name="Patil P.B."/>
        </authorList>
    </citation>
    <scope>NUCLEOTIDE SEQUENCE [LARGE SCALE GENOMIC DNA]</scope>
    <source>
        <strain evidence="5 6">PPL201</strain>
    </source>
</reference>
<keyword evidence="2" id="KW-0560">Oxidoreductase</keyword>
<dbReference type="PANTHER" id="PTHR44196:SF1">
    <property type="entry name" value="DEHYDROGENASE_REDUCTASE SDR FAMILY MEMBER 7B"/>
    <property type="match status" value="1"/>
</dbReference>
<dbReference type="Pfam" id="PF00106">
    <property type="entry name" value="adh_short"/>
    <property type="match status" value="1"/>
</dbReference>
<comment type="similarity">
    <text evidence="1 3">Belongs to the short-chain dehydrogenases/reductases (SDR) family.</text>
</comment>
<dbReference type="InterPro" id="IPR020904">
    <property type="entry name" value="Sc_DH/Rdtase_CS"/>
</dbReference>